<evidence type="ECO:0000256" key="10">
    <source>
        <dbReference type="SAM" id="Phobius"/>
    </source>
</evidence>
<keyword evidence="4" id="KW-0274">FAD</keyword>
<protein>
    <recommendedName>
        <fullName evidence="2">NADH:ubiquinone reductase (non-electrogenic)</fullName>
        <ecNumber evidence="2">1.6.5.9</ecNumber>
    </recommendedName>
</protein>
<dbReference type="Pfam" id="PF07992">
    <property type="entry name" value="Pyr_redox_2"/>
    <property type="match status" value="1"/>
</dbReference>
<accession>A0ABU1ZWC0</accession>
<evidence type="ECO:0000256" key="7">
    <source>
        <dbReference type="ARBA" id="ARBA00023027"/>
    </source>
</evidence>
<dbReference type="PRINTS" id="PR00411">
    <property type="entry name" value="PNDRDTASEI"/>
</dbReference>
<dbReference type="InterPro" id="IPR023753">
    <property type="entry name" value="FAD/NAD-binding_dom"/>
</dbReference>
<dbReference type="Gene3D" id="3.50.50.100">
    <property type="match status" value="1"/>
</dbReference>
<feature type="domain" description="External alternative NADH-ubiquinone oxidoreductase-like C-terminal" evidence="12">
    <location>
        <begin position="368"/>
        <end position="424"/>
    </location>
</feature>
<dbReference type="Pfam" id="PF22366">
    <property type="entry name" value="NDH2_C"/>
    <property type="match status" value="1"/>
</dbReference>
<keyword evidence="7" id="KW-0520">NAD</keyword>
<feature type="region of interest" description="Disordered" evidence="9">
    <location>
        <begin position="319"/>
        <end position="338"/>
    </location>
</feature>
<dbReference type="EMBL" id="JAVDXO010000015">
    <property type="protein sequence ID" value="MDR7308836.1"/>
    <property type="molecule type" value="Genomic_DNA"/>
</dbReference>
<keyword evidence="5" id="KW-0809">Transit peptide</keyword>
<comment type="caution">
    <text evidence="13">The sequence shown here is derived from an EMBL/GenBank/DDBJ whole genome shotgun (WGS) entry which is preliminary data.</text>
</comment>
<evidence type="ECO:0000259" key="11">
    <source>
        <dbReference type="Pfam" id="PF07992"/>
    </source>
</evidence>
<gene>
    <name evidence="13" type="ORF">J2X15_004159</name>
</gene>
<name>A0ABU1ZWC0_9BURK</name>
<evidence type="ECO:0000313" key="14">
    <source>
        <dbReference type="Proteomes" id="UP001268089"/>
    </source>
</evidence>
<dbReference type="Proteomes" id="UP001268089">
    <property type="component" value="Unassembled WGS sequence"/>
</dbReference>
<evidence type="ECO:0000259" key="12">
    <source>
        <dbReference type="Pfam" id="PF22366"/>
    </source>
</evidence>
<proteinExistence type="inferred from homology"/>
<keyword evidence="10" id="KW-0812">Transmembrane</keyword>
<dbReference type="InterPro" id="IPR045024">
    <property type="entry name" value="NDH-2"/>
</dbReference>
<dbReference type="InterPro" id="IPR036188">
    <property type="entry name" value="FAD/NAD-bd_sf"/>
</dbReference>
<sequence length="443" mass="47864">MTSHASAARARIVIIGCGFGGLEATKALRHADVDITVVDRQNHHLFQPLLYQVATAGLTAPAIAEPIRRIFRRQPNVTVLMAEVTGLDAHARTVQLGDGQTLHYDHLIVAAGATHSYFGHDDWAAHAPGLKTLEDAFVIRRQMLMAYEEAESLPVNAAADQREALLTSVVIGAGPTGVEMAGTMVEIARHTLKGEFRRFQPQQARVLLIEGGPRVLGNYPQVLSDSAKRQLEKIGVEVRLGARVTHIDAQGITVEEGGQAQRINAATVVWAAGVAASPLGKLVAATTGAMLDRAGRVQVLPDLSLPGHPEISVVGDLASAKSHAPGKEPTPVPGVSPGAKQMGRVAAANIVRRLQGQPAVPFRYVNYGDLATIGRKAAVADVGVPLLGQLRFTGFPAWLFWLFIHVFFLIGFRNRLVVMIDWAWSYWTFERHARIVVERSPEP</sequence>
<dbReference type="RefSeq" id="WP_310346766.1">
    <property type="nucleotide sequence ID" value="NZ_JAVDXO010000015.1"/>
</dbReference>
<keyword evidence="10" id="KW-1133">Transmembrane helix</keyword>
<dbReference type="InterPro" id="IPR054585">
    <property type="entry name" value="NDH2-like_C"/>
</dbReference>
<keyword evidence="6" id="KW-0560">Oxidoreductase</keyword>
<organism evidence="13 14">
    <name type="scientific">Rhodoferax saidenbachensis</name>
    <dbReference type="NCBI Taxonomy" id="1484693"/>
    <lineage>
        <taxon>Bacteria</taxon>
        <taxon>Pseudomonadati</taxon>
        <taxon>Pseudomonadota</taxon>
        <taxon>Betaproteobacteria</taxon>
        <taxon>Burkholderiales</taxon>
        <taxon>Comamonadaceae</taxon>
        <taxon>Rhodoferax</taxon>
    </lineage>
</organism>
<evidence type="ECO:0000256" key="2">
    <source>
        <dbReference type="ARBA" id="ARBA00012637"/>
    </source>
</evidence>
<comment type="catalytic activity">
    <reaction evidence="8">
        <text>a quinone + NADH + H(+) = a quinol + NAD(+)</text>
        <dbReference type="Rhea" id="RHEA:46160"/>
        <dbReference type="ChEBI" id="CHEBI:15378"/>
        <dbReference type="ChEBI" id="CHEBI:24646"/>
        <dbReference type="ChEBI" id="CHEBI:57540"/>
        <dbReference type="ChEBI" id="CHEBI:57945"/>
        <dbReference type="ChEBI" id="CHEBI:132124"/>
        <dbReference type="EC" id="1.6.5.9"/>
    </reaction>
</comment>
<evidence type="ECO:0000256" key="3">
    <source>
        <dbReference type="ARBA" id="ARBA00022630"/>
    </source>
</evidence>
<keyword evidence="10" id="KW-0472">Membrane</keyword>
<evidence type="ECO:0000313" key="13">
    <source>
        <dbReference type="EMBL" id="MDR7308836.1"/>
    </source>
</evidence>
<dbReference type="EC" id="1.6.5.9" evidence="2"/>
<dbReference type="PRINTS" id="PR00368">
    <property type="entry name" value="FADPNR"/>
</dbReference>
<dbReference type="PANTHER" id="PTHR43706:SF47">
    <property type="entry name" value="EXTERNAL NADH-UBIQUINONE OXIDOREDUCTASE 1, MITOCHONDRIAL-RELATED"/>
    <property type="match status" value="1"/>
</dbReference>
<keyword evidence="14" id="KW-1185">Reference proteome</keyword>
<evidence type="ECO:0000256" key="4">
    <source>
        <dbReference type="ARBA" id="ARBA00022827"/>
    </source>
</evidence>
<evidence type="ECO:0000256" key="1">
    <source>
        <dbReference type="ARBA" id="ARBA00005272"/>
    </source>
</evidence>
<evidence type="ECO:0000256" key="5">
    <source>
        <dbReference type="ARBA" id="ARBA00022946"/>
    </source>
</evidence>
<feature type="transmembrane region" description="Helical" evidence="10">
    <location>
        <begin position="395"/>
        <end position="412"/>
    </location>
</feature>
<comment type="similarity">
    <text evidence="1">Belongs to the NADH dehydrogenase family.</text>
</comment>
<evidence type="ECO:0000256" key="8">
    <source>
        <dbReference type="ARBA" id="ARBA00047599"/>
    </source>
</evidence>
<feature type="domain" description="FAD/NAD(P)-binding" evidence="11">
    <location>
        <begin position="11"/>
        <end position="322"/>
    </location>
</feature>
<dbReference type="PANTHER" id="PTHR43706">
    <property type="entry name" value="NADH DEHYDROGENASE"/>
    <property type="match status" value="1"/>
</dbReference>
<evidence type="ECO:0000256" key="9">
    <source>
        <dbReference type="SAM" id="MobiDB-lite"/>
    </source>
</evidence>
<dbReference type="SUPFAM" id="SSF51905">
    <property type="entry name" value="FAD/NAD(P)-binding domain"/>
    <property type="match status" value="1"/>
</dbReference>
<reference evidence="13 14" key="1">
    <citation type="submission" date="2023-07" db="EMBL/GenBank/DDBJ databases">
        <title>Sorghum-associated microbial communities from plants grown in Nebraska, USA.</title>
        <authorList>
            <person name="Schachtman D."/>
        </authorList>
    </citation>
    <scope>NUCLEOTIDE SEQUENCE [LARGE SCALE GENOMIC DNA]</scope>
    <source>
        <strain evidence="13 14">BE308</strain>
    </source>
</reference>
<evidence type="ECO:0000256" key="6">
    <source>
        <dbReference type="ARBA" id="ARBA00023002"/>
    </source>
</evidence>
<keyword evidence="3" id="KW-0285">Flavoprotein</keyword>